<evidence type="ECO:0000313" key="3">
    <source>
        <dbReference type="Proteomes" id="UP000824120"/>
    </source>
</evidence>
<dbReference type="Proteomes" id="UP000824120">
    <property type="component" value="Chromosome 2"/>
</dbReference>
<protein>
    <submittedName>
        <fullName evidence="2">Uncharacterized protein</fullName>
    </submittedName>
</protein>
<comment type="caution">
    <text evidence="2">The sequence shown here is derived from an EMBL/GenBank/DDBJ whole genome shotgun (WGS) entry which is preliminary data.</text>
</comment>
<name>A0A9J6A5P1_SOLCO</name>
<dbReference type="EMBL" id="JACXVP010000002">
    <property type="protein sequence ID" value="KAG5619611.1"/>
    <property type="molecule type" value="Genomic_DNA"/>
</dbReference>
<evidence type="ECO:0000313" key="2">
    <source>
        <dbReference type="EMBL" id="KAG5619611.1"/>
    </source>
</evidence>
<evidence type="ECO:0000256" key="1">
    <source>
        <dbReference type="SAM" id="MobiDB-lite"/>
    </source>
</evidence>
<reference evidence="2 3" key="1">
    <citation type="submission" date="2020-09" db="EMBL/GenBank/DDBJ databases">
        <title>De no assembly of potato wild relative species, Solanum commersonii.</title>
        <authorList>
            <person name="Cho K."/>
        </authorList>
    </citation>
    <scope>NUCLEOTIDE SEQUENCE [LARGE SCALE GENOMIC DNA]</scope>
    <source>
        <strain evidence="2">LZ3.2</strain>
        <tissue evidence="2">Leaf</tissue>
    </source>
</reference>
<feature type="compositionally biased region" description="Polar residues" evidence="1">
    <location>
        <begin position="22"/>
        <end position="31"/>
    </location>
</feature>
<feature type="region of interest" description="Disordered" evidence="1">
    <location>
        <begin position="1"/>
        <end position="100"/>
    </location>
</feature>
<feature type="compositionally biased region" description="Polar residues" evidence="1">
    <location>
        <begin position="1"/>
        <end position="14"/>
    </location>
</feature>
<accession>A0A9J6A5P1</accession>
<organism evidence="2 3">
    <name type="scientific">Solanum commersonii</name>
    <name type="common">Commerson's wild potato</name>
    <name type="synonym">Commerson's nightshade</name>
    <dbReference type="NCBI Taxonomy" id="4109"/>
    <lineage>
        <taxon>Eukaryota</taxon>
        <taxon>Viridiplantae</taxon>
        <taxon>Streptophyta</taxon>
        <taxon>Embryophyta</taxon>
        <taxon>Tracheophyta</taxon>
        <taxon>Spermatophyta</taxon>
        <taxon>Magnoliopsida</taxon>
        <taxon>eudicotyledons</taxon>
        <taxon>Gunneridae</taxon>
        <taxon>Pentapetalae</taxon>
        <taxon>asterids</taxon>
        <taxon>lamiids</taxon>
        <taxon>Solanales</taxon>
        <taxon>Solanaceae</taxon>
        <taxon>Solanoideae</taxon>
        <taxon>Solaneae</taxon>
        <taxon>Solanum</taxon>
    </lineage>
</organism>
<sequence>MRLNPSLLSYSTLKRTPKPKPNFSSFPLLSKQTRRPSLVSTTCSGERRQPGTPAAGSSRQRRLFLIFDEDKRGRKNQPPGKTTASSSSFDWSEAPARKFR</sequence>
<proteinExistence type="predicted"/>
<keyword evidence="3" id="KW-1185">Reference proteome</keyword>
<dbReference type="AlphaFoldDB" id="A0A9J6A5P1"/>
<gene>
    <name evidence="2" type="ORF">H5410_004829</name>
</gene>
<feature type="compositionally biased region" description="Polar residues" evidence="1">
    <location>
        <begin position="79"/>
        <end position="90"/>
    </location>
</feature>